<feature type="region of interest" description="Disordered" evidence="1">
    <location>
        <begin position="1"/>
        <end position="87"/>
    </location>
</feature>
<name>A0A8H5G208_9AGAR</name>
<protein>
    <recommendedName>
        <fullName evidence="4">Glycine-rich protein</fullName>
    </recommendedName>
</protein>
<proteinExistence type="predicted"/>
<feature type="compositionally biased region" description="Low complexity" evidence="1">
    <location>
        <begin position="43"/>
        <end position="72"/>
    </location>
</feature>
<accession>A0A8H5G208</accession>
<evidence type="ECO:0000313" key="2">
    <source>
        <dbReference type="EMBL" id="KAF5356884.1"/>
    </source>
</evidence>
<dbReference type="Proteomes" id="UP000559027">
    <property type="component" value="Unassembled WGS sequence"/>
</dbReference>
<dbReference type="OrthoDB" id="3365917at2759"/>
<keyword evidence="3" id="KW-1185">Reference proteome</keyword>
<sequence>MVFIPGISQRKRKLERRKGGGGGGRGGGGSRGGSGGSGGGGRTSSISSGGTSRSSSSTAFGGGPQTTIPQGQPFGGRMQGGGTRNDIYGNRGYGSGYPGSSGAGVGGLGFPYYYWPVVWGGAGLVGTGAYLHTHGEYGDTHNSSRPGGALVTATFPSSTNGNSTFRIMSDNSTVVSLLADITSSCGSSISSPSTITPTSYNDSGPPLPGQAVQYYRASSIVLSLDSYNNSAVYSNDTNAPPSPLPSNADTTLLSCLNNTIGNSAPLVDGAYGLRWSSPSGFGLVALVWAISRLVSQV</sequence>
<dbReference type="EMBL" id="JAACJO010000006">
    <property type="protein sequence ID" value="KAF5356884.1"/>
    <property type="molecule type" value="Genomic_DNA"/>
</dbReference>
<evidence type="ECO:0000313" key="3">
    <source>
        <dbReference type="Proteomes" id="UP000559027"/>
    </source>
</evidence>
<feature type="compositionally biased region" description="Gly residues" evidence="1">
    <location>
        <begin position="20"/>
        <end position="42"/>
    </location>
</feature>
<feature type="compositionally biased region" description="Gly residues" evidence="1">
    <location>
        <begin position="73"/>
        <end position="83"/>
    </location>
</feature>
<dbReference type="AlphaFoldDB" id="A0A8H5G208"/>
<reference evidence="2 3" key="1">
    <citation type="journal article" date="2020" name="ISME J.">
        <title>Uncovering the hidden diversity of litter-decomposition mechanisms in mushroom-forming fungi.</title>
        <authorList>
            <person name="Floudas D."/>
            <person name="Bentzer J."/>
            <person name="Ahren D."/>
            <person name="Johansson T."/>
            <person name="Persson P."/>
            <person name="Tunlid A."/>
        </authorList>
    </citation>
    <scope>NUCLEOTIDE SEQUENCE [LARGE SCALE GENOMIC DNA]</scope>
    <source>
        <strain evidence="2 3">CBS 146.42</strain>
    </source>
</reference>
<organism evidence="2 3">
    <name type="scientific">Leucocoprinus leucothites</name>
    <dbReference type="NCBI Taxonomy" id="201217"/>
    <lineage>
        <taxon>Eukaryota</taxon>
        <taxon>Fungi</taxon>
        <taxon>Dikarya</taxon>
        <taxon>Basidiomycota</taxon>
        <taxon>Agaricomycotina</taxon>
        <taxon>Agaricomycetes</taxon>
        <taxon>Agaricomycetidae</taxon>
        <taxon>Agaricales</taxon>
        <taxon>Agaricineae</taxon>
        <taxon>Agaricaceae</taxon>
        <taxon>Leucocoprinus</taxon>
    </lineage>
</organism>
<gene>
    <name evidence="2" type="ORF">D9756_006833</name>
</gene>
<evidence type="ECO:0000256" key="1">
    <source>
        <dbReference type="SAM" id="MobiDB-lite"/>
    </source>
</evidence>
<comment type="caution">
    <text evidence="2">The sequence shown here is derived from an EMBL/GenBank/DDBJ whole genome shotgun (WGS) entry which is preliminary data.</text>
</comment>
<evidence type="ECO:0008006" key="4">
    <source>
        <dbReference type="Google" id="ProtNLM"/>
    </source>
</evidence>